<dbReference type="GO" id="GO:0003677">
    <property type="term" value="F:DNA binding"/>
    <property type="evidence" value="ECO:0007669"/>
    <property type="project" value="UniProtKB-KW"/>
</dbReference>
<comment type="similarity">
    <text evidence="2">In the N-terminal section; belongs to the transposase 2 family.</text>
</comment>
<comment type="similarity">
    <text evidence="1">In the C-terminal section; belongs to the transposase 35 family.</text>
</comment>
<dbReference type="InterPro" id="IPR010095">
    <property type="entry name" value="Cas12f1-like_TNB"/>
</dbReference>
<dbReference type="AlphaFoldDB" id="A0A656HIQ1"/>
<keyword evidence="7" id="KW-0233">DNA recombination</keyword>
<evidence type="ECO:0000256" key="4">
    <source>
        <dbReference type="ARBA" id="ARBA00022723"/>
    </source>
</evidence>
<evidence type="ECO:0000256" key="1">
    <source>
        <dbReference type="ARBA" id="ARBA00008761"/>
    </source>
</evidence>
<dbReference type="GO" id="GO:0006310">
    <property type="term" value="P:DNA recombination"/>
    <property type="evidence" value="ECO:0007669"/>
    <property type="project" value="UniProtKB-KW"/>
</dbReference>
<dbReference type="Pfam" id="PF01385">
    <property type="entry name" value="OrfB_IS605"/>
    <property type="match status" value="1"/>
</dbReference>
<keyword evidence="3" id="KW-0815">Transposition</keyword>
<keyword evidence="4" id="KW-0479">Metal-binding</keyword>
<dbReference type="InterPro" id="IPR001959">
    <property type="entry name" value="Transposase"/>
</dbReference>
<dbReference type="PANTHER" id="PTHR30405:SF25">
    <property type="entry name" value="RNA-GUIDED DNA ENDONUCLEASE INSQ-RELATED"/>
    <property type="match status" value="1"/>
</dbReference>
<evidence type="ECO:0000256" key="7">
    <source>
        <dbReference type="ARBA" id="ARBA00023172"/>
    </source>
</evidence>
<evidence type="ECO:0000259" key="9">
    <source>
        <dbReference type="Pfam" id="PF07282"/>
    </source>
</evidence>
<dbReference type="Pfam" id="PF07282">
    <property type="entry name" value="Cas12f1-like_TNB"/>
    <property type="match status" value="1"/>
</dbReference>
<keyword evidence="12" id="KW-1185">Reference proteome</keyword>
<dbReference type="GO" id="GO:0046872">
    <property type="term" value="F:metal ion binding"/>
    <property type="evidence" value="ECO:0007669"/>
    <property type="project" value="UniProtKB-KW"/>
</dbReference>
<evidence type="ECO:0000256" key="3">
    <source>
        <dbReference type="ARBA" id="ARBA00022578"/>
    </source>
</evidence>
<organism evidence="11 12">
    <name type="scientific">Thiothrix nivea (strain ATCC 35100 / DSM 5205 / JP2)</name>
    <dbReference type="NCBI Taxonomy" id="870187"/>
    <lineage>
        <taxon>Bacteria</taxon>
        <taxon>Pseudomonadati</taxon>
        <taxon>Pseudomonadota</taxon>
        <taxon>Gammaproteobacteria</taxon>
        <taxon>Thiotrichales</taxon>
        <taxon>Thiotrichaceae</taxon>
        <taxon>Thiothrix</taxon>
    </lineage>
</organism>
<keyword evidence="5" id="KW-0862">Zinc</keyword>
<dbReference type="EMBL" id="JH651384">
    <property type="protein sequence ID" value="EIJ36253.1"/>
    <property type="molecule type" value="Genomic_DNA"/>
</dbReference>
<dbReference type="InterPro" id="IPR021027">
    <property type="entry name" value="Transposase_put_HTH"/>
</dbReference>
<evidence type="ECO:0000256" key="6">
    <source>
        <dbReference type="ARBA" id="ARBA00023125"/>
    </source>
</evidence>
<proteinExistence type="inferred from homology"/>
<feature type="domain" description="Probable transposase IS891/IS1136/IS1341" evidence="8">
    <location>
        <begin position="171"/>
        <end position="281"/>
    </location>
</feature>
<dbReference type="OrthoDB" id="5613790at2"/>
<dbReference type="NCBIfam" id="NF040570">
    <property type="entry name" value="guided_TnpB"/>
    <property type="match status" value="1"/>
</dbReference>
<reference evidence="12" key="1">
    <citation type="journal article" date="2011" name="Stand. Genomic Sci.">
        <title>Genome sequence of the filamentous, gliding Thiothrix nivea neotype strain (JP2(T)).</title>
        <authorList>
            <person name="Lapidus A."/>
            <person name="Nolan M."/>
            <person name="Lucas S."/>
            <person name="Glavina Del Rio T."/>
            <person name="Tice H."/>
            <person name="Cheng J.F."/>
            <person name="Tapia R."/>
            <person name="Han C."/>
            <person name="Goodwin L."/>
            <person name="Pitluck S."/>
            <person name="Liolios K."/>
            <person name="Pagani I."/>
            <person name="Ivanova N."/>
            <person name="Huntemann M."/>
            <person name="Mavromatis K."/>
            <person name="Mikhailova N."/>
            <person name="Pati A."/>
            <person name="Chen A."/>
            <person name="Palaniappan K."/>
            <person name="Land M."/>
            <person name="Brambilla E.M."/>
            <person name="Rohde M."/>
            <person name="Abt B."/>
            <person name="Verbarg S."/>
            <person name="Goker M."/>
            <person name="Bristow J."/>
            <person name="Eisen J.A."/>
            <person name="Markowitz V."/>
            <person name="Hugenholtz P."/>
            <person name="Kyrpides N.C."/>
            <person name="Klenk H.P."/>
            <person name="Woyke T."/>
        </authorList>
    </citation>
    <scope>NUCLEOTIDE SEQUENCE [LARGE SCALE GENOMIC DNA]</scope>
    <source>
        <strain evidence="12">ATCC 35100 / DSM 5205 / JP2</strain>
    </source>
</reference>
<evidence type="ECO:0000313" key="12">
    <source>
        <dbReference type="Proteomes" id="UP000005317"/>
    </source>
</evidence>
<dbReference type="Proteomes" id="UP000005317">
    <property type="component" value="Unassembled WGS sequence"/>
</dbReference>
<gene>
    <name evidence="11" type="ORF">Thini_3751</name>
</gene>
<sequence>MIISHKIRLTPNDKQAAYFAKAAGTARFAYNWALAEWQTQYAAWKDDNSQPKPSQFSPRKQLNAIKREQFPWMLEVTKNAPQMAIIQLGASFKNFFAGRAKYPQFKKKGKSRDSFTLTNDQFNIDACRIRIPNLGQVRMREPLRFSGRILSATVSRTADQWFASITVDTDQNHLPPTEDQGVVGVDLGVSTLATLSTGEVVAGAKPHKALLSRLQRLSSSLSRKVKGSANRTKAKAKLAKLHARIANIRQDTLHPLTTDLTRRFHTISIEDLNVSGMVKNRHLSRAVSDMGFFEFRRQLEYKAEMRGGVVIVADRFFASSKTCSACGEKREKLPLSVRQWDCPACGASHDRDVNAAINLANYAVSYTVSACGGEDSGLGCKPKTKPAPAKQEFDSKFDDVQVCISSK</sequence>
<feature type="domain" description="Cas12f1-like TNB" evidence="9">
    <location>
        <begin position="292"/>
        <end position="359"/>
    </location>
</feature>
<protein>
    <submittedName>
        <fullName evidence="11">Transposase, IS605 OrfB family</fullName>
    </submittedName>
</protein>
<dbReference type="Pfam" id="PF12323">
    <property type="entry name" value="HTH_OrfB_IS605"/>
    <property type="match status" value="1"/>
</dbReference>
<evidence type="ECO:0000256" key="2">
    <source>
        <dbReference type="ARBA" id="ARBA00011044"/>
    </source>
</evidence>
<evidence type="ECO:0000259" key="8">
    <source>
        <dbReference type="Pfam" id="PF01385"/>
    </source>
</evidence>
<dbReference type="PANTHER" id="PTHR30405">
    <property type="entry name" value="TRANSPOSASE"/>
    <property type="match status" value="1"/>
</dbReference>
<dbReference type="InterPro" id="IPR051399">
    <property type="entry name" value="RNA-guided_DNA_endo/Transpos"/>
</dbReference>
<dbReference type="GO" id="GO:0032196">
    <property type="term" value="P:transposition"/>
    <property type="evidence" value="ECO:0007669"/>
    <property type="project" value="UniProtKB-KW"/>
</dbReference>
<accession>A0A656HIQ1</accession>
<dbReference type="RefSeq" id="WP_002710130.1">
    <property type="nucleotide sequence ID" value="NZ_JH651384.1"/>
</dbReference>
<name>A0A656HIQ1_THINJ</name>
<feature type="domain" description="Transposase putative helix-turn-helix" evidence="10">
    <location>
        <begin position="1"/>
        <end position="43"/>
    </location>
</feature>
<evidence type="ECO:0000256" key="5">
    <source>
        <dbReference type="ARBA" id="ARBA00022833"/>
    </source>
</evidence>
<evidence type="ECO:0000313" key="11">
    <source>
        <dbReference type="EMBL" id="EIJ36253.1"/>
    </source>
</evidence>
<evidence type="ECO:0000259" key="10">
    <source>
        <dbReference type="Pfam" id="PF12323"/>
    </source>
</evidence>
<keyword evidence="6" id="KW-0238">DNA-binding</keyword>